<name>A0A9W7WYL5_TRIRA</name>
<comment type="caution">
    <text evidence="6">The sequence shown here is derived from an EMBL/GenBank/DDBJ whole genome shotgun (WGS) entry which is preliminary data.</text>
</comment>
<dbReference type="PROSITE" id="PS51720">
    <property type="entry name" value="G_AIG1"/>
    <property type="match status" value="1"/>
</dbReference>
<dbReference type="CDD" id="cd01852">
    <property type="entry name" value="AIG1"/>
    <property type="match status" value="1"/>
</dbReference>
<dbReference type="PANTHER" id="PTHR10903">
    <property type="entry name" value="GTPASE, IMAP FAMILY MEMBER-RELATED"/>
    <property type="match status" value="1"/>
</dbReference>
<protein>
    <submittedName>
        <fullName evidence="6">GTPase IMAP family member 4-like</fullName>
    </submittedName>
</protein>
<evidence type="ECO:0000256" key="1">
    <source>
        <dbReference type="ARBA" id="ARBA00008535"/>
    </source>
</evidence>
<evidence type="ECO:0000313" key="7">
    <source>
        <dbReference type="Proteomes" id="UP001059041"/>
    </source>
</evidence>
<keyword evidence="4" id="KW-0175">Coiled coil</keyword>
<dbReference type="PANTHER" id="PTHR10903:SF188">
    <property type="entry name" value="GTPASE IMAP FAMILY MEMBER 2-LIKE-RELATED"/>
    <property type="match status" value="1"/>
</dbReference>
<dbReference type="Proteomes" id="UP001059041">
    <property type="component" value="Linkage Group LG4"/>
</dbReference>
<gene>
    <name evidence="6" type="ORF">IRJ41_002574</name>
</gene>
<evidence type="ECO:0000256" key="3">
    <source>
        <dbReference type="ARBA" id="ARBA00023134"/>
    </source>
</evidence>
<evidence type="ECO:0000256" key="2">
    <source>
        <dbReference type="ARBA" id="ARBA00022741"/>
    </source>
</evidence>
<feature type="coiled-coil region" evidence="4">
    <location>
        <begin position="220"/>
        <end position="276"/>
    </location>
</feature>
<dbReference type="EMBL" id="JAFHDT010000004">
    <property type="protein sequence ID" value="KAI7810496.1"/>
    <property type="molecule type" value="Genomic_DNA"/>
</dbReference>
<feature type="domain" description="AIG1-type G" evidence="5">
    <location>
        <begin position="25"/>
        <end position="224"/>
    </location>
</feature>
<organism evidence="6 7">
    <name type="scientific">Triplophysa rosa</name>
    <name type="common">Cave loach</name>
    <dbReference type="NCBI Taxonomy" id="992332"/>
    <lineage>
        <taxon>Eukaryota</taxon>
        <taxon>Metazoa</taxon>
        <taxon>Chordata</taxon>
        <taxon>Craniata</taxon>
        <taxon>Vertebrata</taxon>
        <taxon>Euteleostomi</taxon>
        <taxon>Actinopterygii</taxon>
        <taxon>Neopterygii</taxon>
        <taxon>Teleostei</taxon>
        <taxon>Ostariophysi</taxon>
        <taxon>Cypriniformes</taxon>
        <taxon>Nemacheilidae</taxon>
        <taxon>Triplophysa</taxon>
    </lineage>
</organism>
<dbReference type="GO" id="GO:0005525">
    <property type="term" value="F:GTP binding"/>
    <property type="evidence" value="ECO:0007669"/>
    <property type="project" value="UniProtKB-KW"/>
</dbReference>
<sequence>MTHEWKRVRRISRHSWSQKMASYPDNNLRIVLLGKTGSGKSSTGNTILDREEFTVSSSSLSVTEQCEKQDAEVEGKVISVIDTPGLFDTSMNPEELKSEIEKCIFMSAPGPHVFLLVIRRDVKFTDEEQNTVKWVQKNFGEKVMQYTMVLFTRNDQTDQPIEEYINENEHLKQLVRECKAGYHSFNNKDKNDRTQVTELLEKINRLVERNEGKHYTNDMYEDAQRMLELEEKIVKNLYETYIKPWEENMKEMEENMKQKEENMKEREENMKQKQVGKCSLAGLFDGLKLVGSQFQAFCQSTKLLMVLKTVGPVIVIWIVFKKDVRKVITSHSYLHSLVLGTRPSVTVNQSDLYSLVLSASGLACISNTLLKSMSFFQN</sequence>
<dbReference type="Gene3D" id="3.40.50.300">
    <property type="entry name" value="P-loop containing nucleotide triphosphate hydrolases"/>
    <property type="match status" value="1"/>
</dbReference>
<dbReference type="InterPro" id="IPR045058">
    <property type="entry name" value="GIMA/IAN/Toc"/>
</dbReference>
<evidence type="ECO:0000259" key="5">
    <source>
        <dbReference type="PROSITE" id="PS51720"/>
    </source>
</evidence>
<accession>A0A9W7WYL5</accession>
<dbReference type="InterPro" id="IPR027417">
    <property type="entry name" value="P-loop_NTPase"/>
</dbReference>
<dbReference type="FunFam" id="3.40.50.300:FF:000366">
    <property type="entry name" value="GTPase, IMAP family member 2"/>
    <property type="match status" value="1"/>
</dbReference>
<dbReference type="InterPro" id="IPR006703">
    <property type="entry name" value="G_AIG1"/>
</dbReference>
<dbReference type="Pfam" id="PF04548">
    <property type="entry name" value="AIG1"/>
    <property type="match status" value="1"/>
</dbReference>
<dbReference type="AlphaFoldDB" id="A0A9W7WYL5"/>
<dbReference type="SUPFAM" id="SSF52540">
    <property type="entry name" value="P-loop containing nucleoside triphosphate hydrolases"/>
    <property type="match status" value="1"/>
</dbReference>
<evidence type="ECO:0000313" key="6">
    <source>
        <dbReference type="EMBL" id="KAI7810496.1"/>
    </source>
</evidence>
<comment type="similarity">
    <text evidence="1">Belongs to the TRAFAC class TrmE-Era-EngA-EngB-Septin-like GTPase superfamily. AIG1/Toc34/Toc159-like paraseptin GTPase family. IAN subfamily.</text>
</comment>
<reference evidence="6" key="1">
    <citation type="submission" date="2021-02" db="EMBL/GenBank/DDBJ databases">
        <title>Comparative genomics reveals that relaxation of natural selection precedes convergent phenotypic evolution of cavefish.</title>
        <authorList>
            <person name="Peng Z."/>
        </authorList>
    </citation>
    <scope>NUCLEOTIDE SEQUENCE</scope>
    <source>
        <tissue evidence="6">Muscle</tissue>
    </source>
</reference>
<evidence type="ECO:0000256" key="4">
    <source>
        <dbReference type="SAM" id="Coils"/>
    </source>
</evidence>
<proteinExistence type="inferred from homology"/>
<keyword evidence="3" id="KW-0342">GTP-binding</keyword>
<keyword evidence="2" id="KW-0547">Nucleotide-binding</keyword>
<keyword evidence="7" id="KW-1185">Reference proteome</keyword>